<dbReference type="GO" id="GO:0042834">
    <property type="term" value="F:peptidoglycan binding"/>
    <property type="evidence" value="ECO:0007669"/>
    <property type="project" value="InterPro"/>
</dbReference>
<gene>
    <name evidence="12" type="ORF">QE152_g9701</name>
</gene>
<dbReference type="SMART" id="SM00701">
    <property type="entry name" value="PGRP"/>
    <property type="match status" value="1"/>
</dbReference>
<comment type="function">
    <text evidence="6">Peptidoglycan-recognition protein probably involved in innate immunity by binding to peptidoglycans (PGN) of bacteria and activating the prophenoloxidase (proPO) cascade immune response. Binds to 1,3-beta-D-glucan and PGN.</text>
</comment>
<dbReference type="GO" id="GO:0009253">
    <property type="term" value="P:peptidoglycan catabolic process"/>
    <property type="evidence" value="ECO:0007669"/>
    <property type="project" value="InterPro"/>
</dbReference>
<keyword evidence="3 9" id="KW-0732">Signal</keyword>
<keyword evidence="2 7" id="KW-0399">Innate immunity</keyword>
<feature type="signal peptide" evidence="9">
    <location>
        <begin position="1"/>
        <end position="15"/>
    </location>
</feature>
<dbReference type="GO" id="GO:0008745">
    <property type="term" value="F:N-acetylmuramoyl-L-alanine amidase activity"/>
    <property type="evidence" value="ECO:0007669"/>
    <property type="project" value="InterPro"/>
</dbReference>
<keyword evidence="5 8" id="KW-1015">Disulfide bond</keyword>
<dbReference type="SUPFAM" id="SSF55846">
    <property type="entry name" value="N-acetylmuramoyl-L-alanine amidase-like"/>
    <property type="match status" value="1"/>
</dbReference>
<comment type="caution">
    <text evidence="12">The sequence shown here is derived from an EMBL/GenBank/DDBJ whole genome shotgun (WGS) entry which is preliminary data.</text>
</comment>
<organism evidence="12 13">
    <name type="scientific">Popillia japonica</name>
    <name type="common">Japanese beetle</name>
    <dbReference type="NCBI Taxonomy" id="7064"/>
    <lineage>
        <taxon>Eukaryota</taxon>
        <taxon>Metazoa</taxon>
        <taxon>Ecdysozoa</taxon>
        <taxon>Arthropoda</taxon>
        <taxon>Hexapoda</taxon>
        <taxon>Insecta</taxon>
        <taxon>Pterygota</taxon>
        <taxon>Neoptera</taxon>
        <taxon>Endopterygota</taxon>
        <taxon>Coleoptera</taxon>
        <taxon>Polyphaga</taxon>
        <taxon>Scarabaeiformia</taxon>
        <taxon>Scarabaeidae</taxon>
        <taxon>Rutelinae</taxon>
        <taxon>Popillia</taxon>
    </lineage>
</organism>
<feature type="domain" description="N-acetylmuramoyl-L-alanine amidase" evidence="10">
    <location>
        <begin position="36"/>
        <end position="171"/>
    </location>
</feature>
<accession>A0AAW1LXK2</accession>
<proteinExistence type="inferred from homology"/>
<dbReference type="SMART" id="SM00644">
    <property type="entry name" value="Ami_2"/>
    <property type="match status" value="1"/>
</dbReference>
<evidence type="ECO:0000256" key="3">
    <source>
        <dbReference type="ARBA" id="ARBA00022729"/>
    </source>
</evidence>
<evidence type="ECO:0000259" key="11">
    <source>
        <dbReference type="SMART" id="SM00701"/>
    </source>
</evidence>
<evidence type="ECO:0000313" key="13">
    <source>
        <dbReference type="Proteomes" id="UP001458880"/>
    </source>
</evidence>
<dbReference type="PANTHER" id="PTHR11022:SF41">
    <property type="entry name" value="PEPTIDOGLYCAN-RECOGNITION PROTEIN LC-RELATED"/>
    <property type="match status" value="1"/>
</dbReference>
<dbReference type="InterPro" id="IPR036505">
    <property type="entry name" value="Amidase/PGRP_sf"/>
</dbReference>
<dbReference type="PANTHER" id="PTHR11022">
    <property type="entry name" value="PEPTIDOGLYCAN RECOGNITION PROTEIN"/>
    <property type="match status" value="1"/>
</dbReference>
<evidence type="ECO:0000256" key="9">
    <source>
        <dbReference type="SAM" id="SignalP"/>
    </source>
</evidence>
<evidence type="ECO:0000256" key="6">
    <source>
        <dbReference type="ARBA" id="ARBA00057187"/>
    </source>
</evidence>
<dbReference type="FunFam" id="3.40.80.10:FF:000001">
    <property type="entry name" value="Peptidoglycan recognition protein 1"/>
    <property type="match status" value="1"/>
</dbReference>
<dbReference type="Gene3D" id="3.40.80.10">
    <property type="entry name" value="Peptidoglycan recognition protein-like"/>
    <property type="match status" value="1"/>
</dbReference>
<dbReference type="PIRSF" id="PIRSF037945">
    <property type="entry name" value="PGRPs"/>
    <property type="match status" value="1"/>
</dbReference>
<evidence type="ECO:0000256" key="2">
    <source>
        <dbReference type="ARBA" id="ARBA00022588"/>
    </source>
</evidence>
<evidence type="ECO:0000256" key="7">
    <source>
        <dbReference type="PIRNR" id="PIRNR037945"/>
    </source>
</evidence>
<feature type="disulfide bond" evidence="8">
    <location>
        <begin position="22"/>
        <end position="145"/>
    </location>
</feature>
<name>A0AAW1LXK2_POPJA</name>
<dbReference type="CDD" id="cd06583">
    <property type="entry name" value="PGRP"/>
    <property type="match status" value="1"/>
</dbReference>
<dbReference type="EMBL" id="JASPKY010000084">
    <property type="protein sequence ID" value="KAK9738630.1"/>
    <property type="molecule type" value="Genomic_DNA"/>
</dbReference>
<reference evidence="12 13" key="1">
    <citation type="journal article" date="2024" name="BMC Genomics">
        <title>De novo assembly and annotation of Popillia japonica's genome with initial clues to its potential as an invasive pest.</title>
        <authorList>
            <person name="Cucini C."/>
            <person name="Boschi S."/>
            <person name="Funari R."/>
            <person name="Cardaioli E."/>
            <person name="Iannotti N."/>
            <person name="Marturano G."/>
            <person name="Paoli F."/>
            <person name="Bruttini M."/>
            <person name="Carapelli A."/>
            <person name="Frati F."/>
            <person name="Nardi F."/>
        </authorList>
    </citation>
    <scope>NUCLEOTIDE SEQUENCE [LARGE SCALE GENOMIC DNA]</scope>
    <source>
        <strain evidence="12">DMR45628</strain>
    </source>
</reference>
<feature type="domain" description="Peptidoglycan recognition protein family" evidence="11">
    <location>
        <begin position="23"/>
        <end position="165"/>
    </location>
</feature>
<dbReference type="InterPro" id="IPR006619">
    <property type="entry name" value="PGRP_domain_met/bac"/>
</dbReference>
<dbReference type="Proteomes" id="UP001458880">
    <property type="component" value="Unassembled WGS sequence"/>
</dbReference>
<feature type="disulfide bond" evidence="8">
    <location>
        <begin position="59"/>
        <end position="65"/>
    </location>
</feature>
<dbReference type="InterPro" id="IPR002502">
    <property type="entry name" value="Amidase_domain"/>
</dbReference>
<dbReference type="AlphaFoldDB" id="A0AAW1LXK2"/>
<dbReference type="InterPro" id="IPR015510">
    <property type="entry name" value="PGRP"/>
</dbReference>
<evidence type="ECO:0000256" key="4">
    <source>
        <dbReference type="ARBA" id="ARBA00022859"/>
    </source>
</evidence>
<keyword evidence="4 7" id="KW-0391">Immunity</keyword>
<sequence length="187" mass="21424">MFDLKVLVIVGFVLANFGASCCPEIVSRRTWGAKEVTEYTPIARPASYIIVHHTKTPKCITRRNCEKMMRSLQNIHMQYNRKKDIGYNFLVGEDGNIYEGVGWDRAANNTPGYDRDSLHIAVMGDYTSWLPDTKALNVMKELVKCAVSREAVYTNYQLLGHRQLESSDCPGSRLQQEIKQWPHYGLY</sequence>
<evidence type="ECO:0000256" key="8">
    <source>
        <dbReference type="PIRSR" id="PIRSR037945-1"/>
    </source>
</evidence>
<evidence type="ECO:0000256" key="5">
    <source>
        <dbReference type="ARBA" id="ARBA00023157"/>
    </source>
</evidence>
<protein>
    <recommendedName>
        <fullName evidence="7">Peptidoglycan-recognition protein</fullName>
    </recommendedName>
</protein>
<keyword evidence="13" id="KW-1185">Reference proteome</keyword>
<dbReference type="InterPro" id="IPR017331">
    <property type="entry name" value="Peptidoglycan_recognition"/>
</dbReference>
<comment type="similarity">
    <text evidence="1 7">Belongs to the N-acetylmuramoyl-L-alanine amidase 2 family.</text>
</comment>
<evidence type="ECO:0000259" key="10">
    <source>
        <dbReference type="SMART" id="SM00644"/>
    </source>
</evidence>
<dbReference type="GO" id="GO:0045087">
    <property type="term" value="P:innate immune response"/>
    <property type="evidence" value="ECO:0007669"/>
    <property type="project" value="UniProtKB-KW"/>
</dbReference>
<evidence type="ECO:0000256" key="1">
    <source>
        <dbReference type="ARBA" id="ARBA00007553"/>
    </source>
</evidence>
<dbReference type="PROSITE" id="PS51257">
    <property type="entry name" value="PROKAR_LIPOPROTEIN"/>
    <property type="match status" value="1"/>
</dbReference>
<dbReference type="GO" id="GO:0008270">
    <property type="term" value="F:zinc ion binding"/>
    <property type="evidence" value="ECO:0007669"/>
    <property type="project" value="InterPro"/>
</dbReference>
<evidence type="ECO:0000313" key="12">
    <source>
        <dbReference type="EMBL" id="KAK9738630.1"/>
    </source>
</evidence>
<dbReference type="Pfam" id="PF01510">
    <property type="entry name" value="Amidase_2"/>
    <property type="match status" value="1"/>
</dbReference>
<feature type="chain" id="PRO_5043564883" description="Peptidoglycan-recognition protein" evidence="9">
    <location>
        <begin position="16"/>
        <end position="187"/>
    </location>
</feature>